<dbReference type="Pfam" id="PF26356">
    <property type="entry name" value="Pelota_N"/>
    <property type="match status" value="1"/>
</dbReference>
<accession>J4TSA0</accession>
<dbReference type="Proteomes" id="UP000002753">
    <property type="component" value="Unassembled WGS sequence"/>
</dbReference>
<reference evidence="2 3" key="1">
    <citation type="journal article" date="2003" name="Science">
        <title>Finding functional features in Saccharomyces genomes by phylogenetic footprinting.</title>
        <authorList>
            <person name="Cliften P.F."/>
            <person name="Sudarsanam P."/>
            <person name="Desikan A."/>
            <person name="Fulton L."/>
            <person name="Fulton B."/>
            <person name="Majors J."/>
            <person name="Waterston R."/>
            <person name="Cohen B.A."/>
            <person name="Johnston M."/>
        </authorList>
    </citation>
    <scope>NUCLEOTIDE SEQUENCE [LARGE SCALE GENOMIC DNA]</scope>
    <source>
        <strain evidence="3">ATCC MYA-4449 / AS 2.2408 / CBS 8840 / NBRC 1802 / NCYC 2889</strain>
    </source>
</reference>
<protein>
    <recommendedName>
        <fullName evidence="1">Pelota N-terminal domain-containing protein</fullName>
    </recommendedName>
</protein>
<dbReference type="AlphaFoldDB" id="J4TSA0"/>
<evidence type="ECO:0000313" key="3">
    <source>
        <dbReference type="Proteomes" id="UP000002753"/>
    </source>
</evidence>
<organism evidence="2 3">
    <name type="scientific">Saccharomyces kudriavzevii (strain ATCC MYA-4449 / AS 2.2408 / CBS 8840 / NBRC 1802 / NCYC 2889)</name>
    <name type="common">Yeast</name>
    <dbReference type="NCBI Taxonomy" id="226230"/>
    <lineage>
        <taxon>Eukaryota</taxon>
        <taxon>Fungi</taxon>
        <taxon>Dikarya</taxon>
        <taxon>Ascomycota</taxon>
        <taxon>Saccharomycotina</taxon>
        <taxon>Saccharomycetes</taxon>
        <taxon>Saccharomycetales</taxon>
        <taxon>Saccharomycetaceae</taxon>
        <taxon>Saccharomyces</taxon>
    </lineage>
</organism>
<gene>
    <name evidence="2" type="ORF">SKUD_193909</name>
</gene>
<dbReference type="InterPro" id="IPR058547">
    <property type="entry name" value="Pelota_N"/>
</dbReference>
<comment type="caution">
    <text evidence="2">The sequence shown here is derived from an EMBL/GenBank/DDBJ whole genome shotgun (WGS) entry which is preliminary data.</text>
</comment>
<dbReference type="STRING" id="226230.J4TSA0"/>
<dbReference type="HOGENOM" id="CLU_2923986_0_0_1"/>
<feature type="domain" description="Pelota N-terminal" evidence="1">
    <location>
        <begin position="1"/>
        <end position="53"/>
    </location>
</feature>
<evidence type="ECO:0000313" key="2">
    <source>
        <dbReference type="EMBL" id="EJT41355.1"/>
    </source>
</evidence>
<reference evidence="3" key="2">
    <citation type="journal article" date="2011" name="G3 (Bethesda)">
        <title>The awesome power of yeast evolutionary genetics: New genome sequences and strain resources for the Saccharomyces sensu stricto genus.</title>
        <authorList>
            <person name="Scannell D.R."/>
            <person name="Zill O.A."/>
            <person name="Rokas A."/>
            <person name="Payen C."/>
            <person name="Dunham M.J."/>
            <person name="Eisen M.B."/>
            <person name="Rine J."/>
            <person name="Johnston M."/>
            <person name="Hittinger C.T."/>
        </authorList>
    </citation>
    <scope>GENOME REANNOTATION</scope>
    <source>
        <strain evidence="3">ATCC MYA-4449 / AS 2.2408 / CBS 8840 / NBRC 1802 / NCYC 2889</strain>
    </source>
</reference>
<keyword evidence="3" id="KW-1185">Reference proteome</keyword>
<evidence type="ECO:0000259" key="1">
    <source>
        <dbReference type="Pfam" id="PF26356"/>
    </source>
</evidence>
<dbReference type="SUPFAM" id="SSF159065">
    <property type="entry name" value="Dom34/Pelota N-terminal domain-like"/>
    <property type="match status" value="1"/>
</dbReference>
<proteinExistence type="predicted"/>
<name>J4TSA0_SACK1</name>
<dbReference type="InterPro" id="IPR038069">
    <property type="entry name" value="Pelota/DOM34_N"/>
</dbReference>
<dbReference type="Gene3D" id="2.30.30.870">
    <property type="entry name" value="Pelota, domain A"/>
    <property type="match status" value="1"/>
</dbReference>
<sequence length="61" mass="7087">MKIISIAKNSGENDDKVITLVPQSRDDLFSIYQIIDKEDEVVFKKLFTNIKDEINRKTITD</sequence>
<dbReference type="EMBL" id="AACI03002036">
    <property type="protein sequence ID" value="EJT41355.1"/>
    <property type="molecule type" value="Genomic_DNA"/>
</dbReference>